<name>X1BBT6_9ZZZZ</name>
<evidence type="ECO:0000313" key="1">
    <source>
        <dbReference type="EMBL" id="GAG93399.1"/>
    </source>
</evidence>
<protein>
    <submittedName>
        <fullName evidence="1">Uncharacterized protein</fullName>
    </submittedName>
</protein>
<organism evidence="1">
    <name type="scientific">marine sediment metagenome</name>
    <dbReference type="NCBI Taxonomy" id="412755"/>
    <lineage>
        <taxon>unclassified sequences</taxon>
        <taxon>metagenomes</taxon>
        <taxon>ecological metagenomes</taxon>
    </lineage>
</organism>
<comment type="caution">
    <text evidence="1">The sequence shown here is derived from an EMBL/GenBank/DDBJ whole genome shotgun (WGS) entry which is preliminary data.</text>
</comment>
<gene>
    <name evidence="1" type="ORF">S01H4_38679</name>
</gene>
<proteinExistence type="predicted"/>
<accession>X1BBT6</accession>
<dbReference type="EMBL" id="BART01020878">
    <property type="protein sequence ID" value="GAG93399.1"/>
    <property type="molecule type" value="Genomic_DNA"/>
</dbReference>
<feature type="non-terminal residue" evidence="1">
    <location>
        <position position="1"/>
    </location>
</feature>
<sequence length="43" mass="4895">PTSNLEIPSEKYIEIQEQIDKKMIPFQTVDEAVSDAVEKMIGE</sequence>
<dbReference type="AlphaFoldDB" id="X1BBT6"/>
<reference evidence="1" key="1">
    <citation type="journal article" date="2014" name="Front. Microbiol.">
        <title>High frequency of phylogenetically diverse reductive dehalogenase-homologous genes in deep subseafloor sedimentary metagenomes.</title>
        <authorList>
            <person name="Kawai M."/>
            <person name="Futagami T."/>
            <person name="Toyoda A."/>
            <person name="Takaki Y."/>
            <person name="Nishi S."/>
            <person name="Hori S."/>
            <person name="Arai W."/>
            <person name="Tsubouchi T."/>
            <person name="Morono Y."/>
            <person name="Uchiyama I."/>
            <person name="Ito T."/>
            <person name="Fujiyama A."/>
            <person name="Inagaki F."/>
            <person name="Takami H."/>
        </authorList>
    </citation>
    <scope>NUCLEOTIDE SEQUENCE</scope>
    <source>
        <strain evidence="1">Expedition CK06-06</strain>
    </source>
</reference>